<feature type="transmembrane region" description="Helical" evidence="1">
    <location>
        <begin position="149"/>
        <end position="170"/>
    </location>
</feature>
<dbReference type="RefSeq" id="WP_189008072.1">
    <property type="nucleotide sequence ID" value="NZ_BMPP01000008.1"/>
</dbReference>
<sequence>MSLEKYLQDVTCRFPPDTAERIRRDLEEHALAHIQELKEAGHPDPEGTALAALGSVSEVYRALEQQHYTLLQETELEAIRAYRNVKVQSLAQILLGFPLWLALPFLNVLLDPEETFFWGWYAAYVLGLLPILALEWWIPRHFATRSARVLLGLLRFMWFPMMYLGMHLVWQEEDDFWFGIVGTLAGLGVLLLIPSGPSVLWAYVRKALRNAR</sequence>
<evidence type="ECO:0000313" key="3">
    <source>
        <dbReference type="Proteomes" id="UP000647587"/>
    </source>
</evidence>
<feature type="transmembrane region" description="Helical" evidence="1">
    <location>
        <begin position="116"/>
        <end position="137"/>
    </location>
</feature>
<name>A0ABQ2EV65_9DEIO</name>
<evidence type="ECO:0000256" key="1">
    <source>
        <dbReference type="SAM" id="Phobius"/>
    </source>
</evidence>
<evidence type="ECO:0008006" key="4">
    <source>
        <dbReference type="Google" id="ProtNLM"/>
    </source>
</evidence>
<feature type="transmembrane region" description="Helical" evidence="1">
    <location>
        <begin position="90"/>
        <end position="110"/>
    </location>
</feature>
<proteinExistence type="predicted"/>
<organism evidence="2 3">
    <name type="scientific">Deinococcus malanensis</name>
    <dbReference type="NCBI Taxonomy" id="1706855"/>
    <lineage>
        <taxon>Bacteria</taxon>
        <taxon>Thermotogati</taxon>
        <taxon>Deinococcota</taxon>
        <taxon>Deinococci</taxon>
        <taxon>Deinococcales</taxon>
        <taxon>Deinococcaceae</taxon>
        <taxon>Deinococcus</taxon>
    </lineage>
</organism>
<keyword evidence="1" id="KW-0472">Membrane</keyword>
<keyword evidence="1" id="KW-0812">Transmembrane</keyword>
<dbReference type="Proteomes" id="UP000647587">
    <property type="component" value="Unassembled WGS sequence"/>
</dbReference>
<feature type="transmembrane region" description="Helical" evidence="1">
    <location>
        <begin position="176"/>
        <end position="204"/>
    </location>
</feature>
<keyword evidence="3" id="KW-1185">Reference proteome</keyword>
<reference evidence="3" key="1">
    <citation type="journal article" date="2019" name="Int. J. Syst. Evol. Microbiol.">
        <title>The Global Catalogue of Microorganisms (GCM) 10K type strain sequencing project: providing services to taxonomists for standard genome sequencing and annotation.</title>
        <authorList>
            <consortium name="The Broad Institute Genomics Platform"/>
            <consortium name="The Broad Institute Genome Sequencing Center for Infectious Disease"/>
            <person name="Wu L."/>
            <person name="Ma J."/>
        </authorList>
    </citation>
    <scope>NUCLEOTIDE SEQUENCE [LARGE SCALE GENOMIC DNA]</scope>
    <source>
        <strain evidence="3">JCM 30331</strain>
    </source>
</reference>
<comment type="caution">
    <text evidence="2">The sequence shown here is derived from an EMBL/GenBank/DDBJ whole genome shotgun (WGS) entry which is preliminary data.</text>
</comment>
<protein>
    <recommendedName>
        <fullName evidence="4">DUF1700 domain-containing protein</fullName>
    </recommendedName>
</protein>
<evidence type="ECO:0000313" key="2">
    <source>
        <dbReference type="EMBL" id="GGK27319.1"/>
    </source>
</evidence>
<dbReference type="EMBL" id="BMPP01000008">
    <property type="protein sequence ID" value="GGK27319.1"/>
    <property type="molecule type" value="Genomic_DNA"/>
</dbReference>
<gene>
    <name evidence="2" type="ORF">GCM10008955_21400</name>
</gene>
<keyword evidence="1" id="KW-1133">Transmembrane helix</keyword>
<accession>A0ABQ2EV65</accession>